<reference evidence="1" key="1">
    <citation type="submission" date="2021-07" db="EMBL/GenBank/DDBJ databases">
        <title>Draft genome of Mortierella alpina, strain LL118, isolated from an aspen leaf litter sample.</title>
        <authorList>
            <person name="Yang S."/>
            <person name="Vinatzer B.A."/>
        </authorList>
    </citation>
    <scope>NUCLEOTIDE SEQUENCE</scope>
    <source>
        <strain evidence="1">LL118</strain>
    </source>
</reference>
<sequence>MLLFALVSCVRRLRMGRYKSTLRRPAMLFFLFRFTSLFSPAPTPLPSFAPHAHPSYPTVYPPPPPPFYAMKFSLKAVAISALLASVTVAAPVDVERRDAASDRVAACFVGLIFTGAWPGSCQAAVAVDLGLIRSIAVNQMTMDFSPADPWKPTTSSNSIVATMLSIPGINLPIDSVRQHIILTDNNVQIGNIDTPWSAANVKNGALTTSFSSSTLNVFPTSHAAFSNFIGALSTKVSHPVTLQGSVDAKLNLGIFGHLTIPGIGFKTTTQFAGMNNLPLKYVYMVDTDFVSAPNFIKLTTIVNISNPSKLTLKLGDINLNAASEAGHVGISSIKNLSLVPGDNYVISTTALDMSIPAAEKFLSEILPNKDGVLTLTGFDGTSTDAALNAGLAVMKSNLVVPQNFLGSVMSQTPYKDFSLQVLPGATADKVAIQLTATFQSPYYGYPFELTHAAPDTGSSAQITEISNDVEGRTLFNFEDNFTFKVGGTGSVTVKFTSSLTGPFDASSKAAWTEMVAFATKNGYLPVSLTWLPIIVLNGDGVERVVEWNSASTPGGVVKIKTGADLASVLKVFPA</sequence>
<protein>
    <submittedName>
        <fullName evidence="1">Uncharacterized protein</fullName>
    </submittedName>
</protein>
<dbReference type="Proteomes" id="UP000717515">
    <property type="component" value="Unassembled WGS sequence"/>
</dbReference>
<dbReference type="GO" id="GO:0000329">
    <property type="term" value="C:fungal-type vacuole membrane"/>
    <property type="evidence" value="ECO:0007669"/>
    <property type="project" value="InterPro"/>
</dbReference>
<organism evidence="1 2">
    <name type="scientific">Mortierella alpina</name>
    <name type="common">Oleaginous fungus</name>
    <name type="synonym">Mortierella renispora</name>
    <dbReference type="NCBI Taxonomy" id="64518"/>
    <lineage>
        <taxon>Eukaryota</taxon>
        <taxon>Fungi</taxon>
        <taxon>Fungi incertae sedis</taxon>
        <taxon>Mucoromycota</taxon>
        <taxon>Mortierellomycotina</taxon>
        <taxon>Mortierellomycetes</taxon>
        <taxon>Mortierellales</taxon>
        <taxon>Mortierellaceae</taxon>
        <taxon>Mortierella</taxon>
    </lineage>
</organism>
<dbReference type="EMBL" id="JAIFTL010000049">
    <property type="protein sequence ID" value="KAG9325089.1"/>
    <property type="molecule type" value="Genomic_DNA"/>
</dbReference>
<name>A0A9P8CZX9_MORAP</name>
<dbReference type="InterPro" id="IPR046368">
    <property type="entry name" value="Tag1"/>
</dbReference>
<evidence type="ECO:0000313" key="2">
    <source>
        <dbReference type="Proteomes" id="UP000717515"/>
    </source>
</evidence>
<proteinExistence type="predicted"/>
<dbReference type="AlphaFoldDB" id="A0A9P8CZX9"/>
<comment type="caution">
    <text evidence="1">The sequence shown here is derived from an EMBL/GenBank/DDBJ whole genome shotgun (WGS) entry which is preliminary data.</text>
</comment>
<dbReference type="PANTHER" id="PTHR35895">
    <property type="entry name" value="CHROMOSOME 16, WHOLE GENOME SHOTGUN SEQUENCE"/>
    <property type="match status" value="1"/>
</dbReference>
<dbReference type="InterPro" id="IPR022185">
    <property type="entry name" value="DUF3712"/>
</dbReference>
<accession>A0A9P8CZX9</accession>
<evidence type="ECO:0000313" key="1">
    <source>
        <dbReference type="EMBL" id="KAG9325089.1"/>
    </source>
</evidence>
<dbReference type="Pfam" id="PF12505">
    <property type="entry name" value="DUF3712"/>
    <property type="match status" value="1"/>
</dbReference>
<dbReference type="PANTHER" id="PTHR35895:SF1">
    <property type="entry name" value="LIPID-BINDING SERUM GLYCOPROTEIN C-TERMINAL DOMAIN-CONTAINING PROTEIN"/>
    <property type="match status" value="1"/>
</dbReference>
<gene>
    <name evidence="1" type="ORF">KVV02_008561</name>
</gene>